<evidence type="ECO:0000256" key="6">
    <source>
        <dbReference type="ARBA" id="ARBA00018569"/>
    </source>
</evidence>
<dbReference type="InterPro" id="IPR016040">
    <property type="entry name" value="NAD(P)-bd_dom"/>
</dbReference>
<comment type="subunit">
    <text evidence="9">Homodimer.</text>
</comment>
<evidence type="ECO:0000256" key="3">
    <source>
        <dbReference type="ARBA" id="ARBA00004947"/>
    </source>
</evidence>
<dbReference type="GO" id="GO:0003978">
    <property type="term" value="F:UDP-glucose 4-epimerase activity"/>
    <property type="evidence" value="ECO:0007669"/>
    <property type="project" value="UniProtKB-UniRule"/>
</dbReference>
<dbReference type="Gene3D" id="3.90.25.10">
    <property type="entry name" value="UDP-galactose 4-epimerase, domain 1"/>
    <property type="match status" value="1"/>
</dbReference>
<dbReference type="AlphaFoldDB" id="A0A562R982"/>
<dbReference type="Gene3D" id="3.40.50.720">
    <property type="entry name" value="NAD(P)-binding Rossmann-like Domain"/>
    <property type="match status" value="1"/>
</dbReference>
<evidence type="ECO:0000313" key="12">
    <source>
        <dbReference type="Proteomes" id="UP000318431"/>
    </source>
</evidence>
<feature type="domain" description="NAD(P)-binding" evidence="10">
    <location>
        <begin position="2"/>
        <end position="316"/>
    </location>
</feature>
<comment type="similarity">
    <text evidence="4 9">Belongs to the NAD(P)-dependent epimerase/dehydratase family.</text>
</comment>
<dbReference type="Proteomes" id="UP000318431">
    <property type="component" value="Unassembled WGS sequence"/>
</dbReference>
<dbReference type="PANTHER" id="PTHR43725:SF47">
    <property type="entry name" value="UDP-GLUCOSE 4-EPIMERASE"/>
    <property type="match status" value="1"/>
</dbReference>
<evidence type="ECO:0000313" key="11">
    <source>
        <dbReference type="EMBL" id="TWI65134.1"/>
    </source>
</evidence>
<dbReference type="CDD" id="cd05247">
    <property type="entry name" value="UDP_G4E_1_SDR_e"/>
    <property type="match status" value="1"/>
</dbReference>
<dbReference type="InterPro" id="IPR005886">
    <property type="entry name" value="UDP_G4E"/>
</dbReference>
<evidence type="ECO:0000256" key="4">
    <source>
        <dbReference type="ARBA" id="ARBA00007637"/>
    </source>
</evidence>
<evidence type="ECO:0000256" key="7">
    <source>
        <dbReference type="ARBA" id="ARBA00023027"/>
    </source>
</evidence>
<protein>
    <recommendedName>
        <fullName evidence="6 9">UDP-glucose 4-epimerase</fullName>
        <ecNumber evidence="5 9">5.1.3.2</ecNumber>
    </recommendedName>
</protein>
<evidence type="ECO:0000256" key="1">
    <source>
        <dbReference type="ARBA" id="ARBA00000083"/>
    </source>
</evidence>
<dbReference type="SUPFAM" id="SSF51735">
    <property type="entry name" value="NAD(P)-binding Rossmann-fold domains"/>
    <property type="match status" value="1"/>
</dbReference>
<reference evidence="11 12" key="1">
    <citation type="journal article" date="2015" name="Stand. Genomic Sci.">
        <title>Genomic Encyclopedia of Bacterial and Archaeal Type Strains, Phase III: the genomes of soil and plant-associated and newly described type strains.</title>
        <authorList>
            <person name="Whitman W.B."/>
            <person name="Woyke T."/>
            <person name="Klenk H.P."/>
            <person name="Zhou Y."/>
            <person name="Lilburn T.G."/>
            <person name="Beck B.J."/>
            <person name="De Vos P."/>
            <person name="Vandamme P."/>
            <person name="Eisen J.A."/>
            <person name="Garrity G."/>
            <person name="Hugenholtz P."/>
            <person name="Kyrpides N.C."/>
        </authorList>
    </citation>
    <scope>NUCLEOTIDE SEQUENCE [LARGE SCALE GENOMIC DNA]</scope>
    <source>
        <strain evidence="11 12">CGMCC 1.10822</strain>
    </source>
</reference>
<dbReference type="PANTHER" id="PTHR43725">
    <property type="entry name" value="UDP-GLUCOSE 4-EPIMERASE"/>
    <property type="match status" value="1"/>
</dbReference>
<keyword evidence="7 9" id="KW-0520">NAD</keyword>
<comment type="caution">
    <text evidence="11">The sequence shown here is derived from an EMBL/GenBank/DDBJ whole genome shotgun (WGS) entry which is preliminary data.</text>
</comment>
<evidence type="ECO:0000256" key="2">
    <source>
        <dbReference type="ARBA" id="ARBA00001911"/>
    </source>
</evidence>
<gene>
    <name evidence="11" type="ORF">IP91_02540</name>
</gene>
<evidence type="ECO:0000256" key="5">
    <source>
        <dbReference type="ARBA" id="ARBA00013189"/>
    </source>
</evidence>
<dbReference type="NCBIfam" id="TIGR01179">
    <property type="entry name" value="galE"/>
    <property type="match status" value="1"/>
</dbReference>
<dbReference type="GO" id="GO:0006012">
    <property type="term" value="P:galactose metabolic process"/>
    <property type="evidence" value="ECO:0007669"/>
    <property type="project" value="UniProtKB-UniPathway"/>
</dbReference>
<comment type="pathway">
    <text evidence="3 9">Carbohydrate metabolism; galactose metabolism.</text>
</comment>
<dbReference type="EMBL" id="VLLB01000004">
    <property type="protein sequence ID" value="TWI65134.1"/>
    <property type="molecule type" value="Genomic_DNA"/>
</dbReference>
<comment type="cofactor">
    <cofactor evidence="2 9">
        <name>NAD(+)</name>
        <dbReference type="ChEBI" id="CHEBI:57540"/>
    </cofactor>
</comment>
<accession>A0A562R982</accession>
<sequence length="324" mass="35463">MGYIGSHTVVELLNAGHEVLVFDNLSNADRAVQERVERITGKTFGFVEGDIRDRAALEGAFAKRQFDAVIHFAGLKAVGESVAQPLRYYDNNISGSVALCETMAKHGCKSIVFSSSATVYGDPASVPITEDFPLSATNPYGQSKLMIEEILRDLYKSDNSWRIALLRYFNPVGAHESGLIGEAPNGIPNNLMPFVAQVAEGKRESLSVFGNDYPTPDGTGVRDYIHVVDLSIGHVKTLDKLATAPGVYTYNLGTGRGNSVLEMVRAFEAASGRKVPYKIVDRRPGDIAACYADTAKAERELGWTAKFDIARMCNDTWRWQSSQK</sequence>
<keyword evidence="12" id="KW-1185">Reference proteome</keyword>
<dbReference type="EC" id="5.1.3.2" evidence="5 9"/>
<evidence type="ECO:0000259" key="10">
    <source>
        <dbReference type="Pfam" id="PF16363"/>
    </source>
</evidence>
<dbReference type="Pfam" id="PF16363">
    <property type="entry name" value="GDP_Man_Dehyd"/>
    <property type="match status" value="1"/>
</dbReference>
<dbReference type="UniPathway" id="UPA00214"/>
<comment type="catalytic activity">
    <reaction evidence="1 9">
        <text>UDP-alpha-D-glucose = UDP-alpha-D-galactose</text>
        <dbReference type="Rhea" id="RHEA:22168"/>
        <dbReference type="ChEBI" id="CHEBI:58885"/>
        <dbReference type="ChEBI" id="CHEBI:66914"/>
        <dbReference type="EC" id="5.1.3.2"/>
    </reaction>
</comment>
<dbReference type="NCBIfam" id="NF007956">
    <property type="entry name" value="PRK10675.1"/>
    <property type="match status" value="1"/>
</dbReference>
<name>A0A562R982_9BURK</name>
<dbReference type="InterPro" id="IPR036291">
    <property type="entry name" value="NAD(P)-bd_dom_sf"/>
</dbReference>
<proteinExistence type="inferred from homology"/>
<organism evidence="11 12">
    <name type="scientific">Pseudoduganella lurida</name>
    <dbReference type="NCBI Taxonomy" id="1036180"/>
    <lineage>
        <taxon>Bacteria</taxon>
        <taxon>Pseudomonadati</taxon>
        <taxon>Pseudomonadota</taxon>
        <taxon>Betaproteobacteria</taxon>
        <taxon>Burkholderiales</taxon>
        <taxon>Oxalobacteraceae</taxon>
        <taxon>Telluria group</taxon>
        <taxon>Pseudoduganella</taxon>
    </lineage>
</organism>
<keyword evidence="8 9" id="KW-0413">Isomerase</keyword>
<evidence type="ECO:0000256" key="9">
    <source>
        <dbReference type="RuleBase" id="RU366046"/>
    </source>
</evidence>
<evidence type="ECO:0000256" key="8">
    <source>
        <dbReference type="ARBA" id="ARBA00023235"/>
    </source>
</evidence>
<keyword evidence="9" id="KW-0119">Carbohydrate metabolism</keyword>
<dbReference type="GO" id="GO:0005829">
    <property type="term" value="C:cytosol"/>
    <property type="evidence" value="ECO:0007669"/>
    <property type="project" value="TreeGrafter"/>
</dbReference>